<feature type="transmembrane region" description="Helical" evidence="2">
    <location>
        <begin position="49"/>
        <end position="69"/>
    </location>
</feature>
<feature type="region of interest" description="Disordered" evidence="1">
    <location>
        <begin position="1"/>
        <end position="38"/>
    </location>
</feature>
<organism evidence="3 4">
    <name type="scientific">Saccharothrix lopnurensis</name>
    <dbReference type="NCBI Taxonomy" id="1670621"/>
    <lineage>
        <taxon>Bacteria</taxon>
        <taxon>Bacillati</taxon>
        <taxon>Actinomycetota</taxon>
        <taxon>Actinomycetes</taxon>
        <taxon>Pseudonocardiales</taxon>
        <taxon>Pseudonocardiaceae</taxon>
        <taxon>Saccharothrix</taxon>
    </lineage>
</organism>
<keyword evidence="4" id="KW-1185">Reference proteome</keyword>
<evidence type="ECO:0000256" key="1">
    <source>
        <dbReference type="SAM" id="MobiDB-lite"/>
    </source>
</evidence>
<keyword evidence="2" id="KW-0472">Membrane</keyword>
<sequence>MTESQPVEPRPAEPQPESRPESRPAGSPSSAESLPAVPVKDPMKGFRGIMAGTLILEAIVVALALPVVANLGGGIGSGTGYLVLGLIIAFLGTCALLKHSWSAYVIVALHVVVVAGWFTMTALGIIGVVFSLVWVYLFWLRRDVVKRMAEGRLPSQQR</sequence>
<proteinExistence type="predicted"/>
<dbReference type="RefSeq" id="WP_380636819.1">
    <property type="nucleotide sequence ID" value="NZ_JBHSQO010000013.1"/>
</dbReference>
<evidence type="ECO:0000313" key="4">
    <source>
        <dbReference type="Proteomes" id="UP001596220"/>
    </source>
</evidence>
<feature type="transmembrane region" description="Helical" evidence="2">
    <location>
        <begin position="81"/>
        <end position="101"/>
    </location>
</feature>
<comment type="caution">
    <text evidence="3">The sequence shown here is derived from an EMBL/GenBank/DDBJ whole genome shotgun (WGS) entry which is preliminary data.</text>
</comment>
<name>A0ABW1P7H3_9PSEU</name>
<keyword evidence="2" id="KW-1133">Transmembrane helix</keyword>
<dbReference type="Pfam" id="PF14017">
    <property type="entry name" value="DUF4233"/>
    <property type="match status" value="1"/>
</dbReference>
<gene>
    <name evidence="3" type="ORF">ACFP3R_15505</name>
</gene>
<reference evidence="4" key="1">
    <citation type="journal article" date="2019" name="Int. J. Syst. Evol. Microbiol.">
        <title>The Global Catalogue of Microorganisms (GCM) 10K type strain sequencing project: providing services to taxonomists for standard genome sequencing and annotation.</title>
        <authorList>
            <consortium name="The Broad Institute Genomics Platform"/>
            <consortium name="The Broad Institute Genome Sequencing Center for Infectious Disease"/>
            <person name="Wu L."/>
            <person name="Ma J."/>
        </authorList>
    </citation>
    <scope>NUCLEOTIDE SEQUENCE [LARGE SCALE GENOMIC DNA]</scope>
    <source>
        <strain evidence="4">CGMCC 4.7246</strain>
    </source>
</reference>
<keyword evidence="2" id="KW-0812">Transmembrane</keyword>
<evidence type="ECO:0000256" key="2">
    <source>
        <dbReference type="SAM" id="Phobius"/>
    </source>
</evidence>
<protein>
    <submittedName>
        <fullName evidence="3">DUF4233 domain-containing protein</fullName>
    </submittedName>
</protein>
<accession>A0ABW1P7H3</accession>
<dbReference type="Proteomes" id="UP001596220">
    <property type="component" value="Unassembled WGS sequence"/>
</dbReference>
<feature type="transmembrane region" description="Helical" evidence="2">
    <location>
        <begin position="107"/>
        <end position="139"/>
    </location>
</feature>
<evidence type="ECO:0000313" key="3">
    <source>
        <dbReference type="EMBL" id="MFC6090687.1"/>
    </source>
</evidence>
<dbReference type="InterPro" id="IPR025327">
    <property type="entry name" value="DUF4233"/>
</dbReference>
<dbReference type="EMBL" id="JBHSQO010000013">
    <property type="protein sequence ID" value="MFC6090687.1"/>
    <property type="molecule type" value="Genomic_DNA"/>
</dbReference>